<dbReference type="PANTHER" id="PTHR30472">
    <property type="entry name" value="FERRIC ENTEROBACTIN TRANSPORT SYSTEM PERMEASE PROTEIN"/>
    <property type="match status" value="1"/>
</dbReference>
<evidence type="ECO:0000256" key="4">
    <source>
        <dbReference type="ARBA" id="ARBA00022475"/>
    </source>
</evidence>
<dbReference type="Gene3D" id="1.10.3470.10">
    <property type="entry name" value="ABC transporter involved in vitamin B12 uptake, BtuC"/>
    <property type="match status" value="1"/>
</dbReference>
<dbReference type="GO" id="GO:0033214">
    <property type="term" value="P:siderophore-iron import into cell"/>
    <property type="evidence" value="ECO:0007669"/>
    <property type="project" value="TreeGrafter"/>
</dbReference>
<keyword evidence="5 8" id="KW-0812">Transmembrane</keyword>
<keyword evidence="10" id="KW-1185">Reference proteome</keyword>
<evidence type="ECO:0000313" key="10">
    <source>
        <dbReference type="Proteomes" id="UP000189475"/>
    </source>
</evidence>
<feature type="transmembrane region" description="Helical" evidence="8">
    <location>
        <begin position="86"/>
        <end position="104"/>
    </location>
</feature>
<evidence type="ECO:0000256" key="6">
    <source>
        <dbReference type="ARBA" id="ARBA00022989"/>
    </source>
</evidence>
<proteinExistence type="inferred from homology"/>
<dbReference type="STRING" id="1918946.VPAL9027_02072"/>
<dbReference type="Proteomes" id="UP000189475">
    <property type="component" value="Unassembled WGS sequence"/>
</dbReference>
<comment type="subcellular location">
    <subcellularLocation>
        <location evidence="1">Cell membrane</location>
        <topology evidence="1">Multi-pass membrane protein</topology>
    </subcellularLocation>
</comment>
<dbReference type="SUPFAM" id="SSF81345">
    <property type="entry name" value="ABC transporter involved in vitamin B12 uptake, BtuC"/>
    <property type="match status" value="1"/>
</dbReference>
<feature type="transmembrane region" description="Helical" evidence="8">
    <location>
        <begin position="297"/>
        <end position="317"/>
    </location>
</feature>
<keyword evidence="4" id="KW-1003">Cell membrane</keyword>
<keyword evidence="7 8" id="KW-0472">Membrane</keyword>
<dbReference type="Pfam" id="PF01032">
    <property type="entry name" value="FecCD"/>
    <property type="match status" value="1"/>
</dbReference>
<name>A0A1R4B5D3_9VIBR</name>
<organism evidence="9 10">
    <name type="scientific">Vibrio palustris</name>
    <dbReference type="NCBI Taxonomy" id="1918946"/>
    <lineage>
        <taxon>Bacteria</taxon>
        <taxon>Pseudomonadati</taxon>
        <taxon>Pseudomonadota</taxon>
        <taxon>Gammaproteobacteria</taxon>
        <taxon>Vibrionales</taxon>
        <taxon>Vibrionaceae</taxon>
        <taxon>Vibrio</taxon>
    </lineage>
</organism>
<feature type="transmembrane region" description="Helical" evidence="8">
    <location>
        <begin position="56"/>
        <end position="77"/>
    </location>
</feature>
<accession>A0A1R4B5D3</accession>
<dbReference type="GO" id="GO:0022857">
    <property type="term" value="F:transmembrane transporter activity"/>
    <property type="evidence" value="ECO:0007669"/>
    <property type="project" value="InterPro"/>
</dbReference>
<dbReference type="RefSeq" id="WP_077314489.1">
    <property type="nucleotide sequence ID" value="NZ_AP024888.1"/>
</dbReference>
<dbReference type="FunFam" id="1.10.3470.10:FF:000001">
    <property type="entry name" value="Vitamin B12 ABC transporter permease BtuC"/>
    <property type="match status" value="1"/>
</dbReference>
<keyword evidence="3" id="KW-0813">Transport</keyword>
<dbReference type="InterPro" id="IPR000522">
    <property type="entry name" value="ABC_transptr_permease_BtuC"/>
</dbReference>
<feature type="transmembrane region" description="Helical" evidence="8">
    <location>
        <begin position="226"/>
        <end position="250"/>
    </location>
</feature>
<dbReference type="EMBL" id="FUFT01000005">
    <property type="protein sequence ID" value="SJL84091.1"/>
    <property type="molecule type" value="Genomic_DNA"/>
</dbReference>
<reference evidence="9 10" key="1">
    <citation type="submission" date="2017-02" db="EMBL/GenBank/DDBJ databases">
        <authorList>
            <person name="Peterson S.W."/>
        </authorList>
    </citation>
    <scope>NUCLEOTIDE SEQUENCE [LARGE SCALE GENOMIC DNA]</scope>
    <source>
        <strain evidence="9 10">CECT 9027</strain>
    </source>
</reference>
<evidence type="ECO:0000256" key="7">
    <source>
        <dbReference type="ARBA" id="ARBA00023136"/>
    </source>
</evidence>
<dbReference type="PANTHER" id="PTHR30472:SF37">
    <property type="entry name" value="FE(3+) DICITRATE TRANSPORT SYSTEM PERMEASE PROTEIN FECD-RELATED"/>
    <property type="match status" value="1"/>
</dbReference>
<feature type="transmembrane region" description="Helical" evidence="8">
    <location>
        <begin position="142"/>
        <end position="165"/>
    </location>
</feature>
<evidence type="ECO:0000256" key="2">
    <source>
        <dbReference type="ARBA" id="ARBA00007935"/>
    </source>
</evidence>
<feature type="transmembrane region" description="Helical" evidence="8">
    <location>
        <begin position="270"/>
        <end position="290"/>
    </location>
</feature>
<dbReference type="CDD" id="cd06550">
    <property type="entry name" value="TM_ABC_iron-siderophores_like"/>
    <property type="match status" value="1"/>
</dbReference>
<evidence type="ECO:0000256" key="8">
    <source>
        <dbReference type="SAM" id="Phobius"/>
    </source>
</evidence>
<dbReference type="GO" id="GO:0005886">
    <property type="term" value="C:plasma membrane"/>
    <property type="evidence" value="ECO:0007669"/>
    <property type="project" value="UniProtKB-SubCell"/>
</dbReference>
<evidence type="ECO:0000313" key="9">
    <source>
        <dbReference type="EMBL" id="SJL84091.1"/>
    </source>
</evidence>
<feature type="transmembrane region" description="Helical" evidence="8">
    <location>
        <begin position="110"/>
        <end position="130"/>
    </location>
</feature>
<sequence>MNHQWKLITLSLCVLVIGISGLITGATQLSVAQITHTLLNGGEFDFIINQYRLPRIVLAVGVGAGLGLSGMLVQGVIRNPLASPDLMGISSGAGLAATLLLVFYPDAPLYYLPLCALFGGLVAATVILLIGYKLQPTPARLALIGLSISAFLASGIDFLMIVHPVEINSAMVWLTGSLWGRNWTQVPYIWATLAIILPLALWLAWRLDVMGLGEETAMSLGVNPKRLQAMALISAVLLASISVSVCGTISFVGLLAPHLARMMFGHNHKLLAPSAALLGALMVLLADTLARGIHPPVELPAGVLTSLIGAPYFIFLLQRYKGWS</sequence>
<feature type="transmembrane region" description="Helical" evidence="8">
    <location>
        <begin position="185"/>
        <end position="205"/>
    </location>
</feature>
<comment type="similarity">
    <text evidence="2">Belongs to the binding-protein-dependent transport system permease family. FecCD subfamily.</text>
</comment>
<protein>
    <submittedName>
        <fullName evidence="9">Fe(3+) dicitrate transport system permease protein FecD</fullName>
    </submittedName>
</protein>
<dbReference type="AlphaFoldDB" id="A0A1R4B5D3"/>
<dbReference type="OrthoDB" id="9055647at2"/>
<gene>
    <name evidence="9" type="primary">fecD</name>
    <name evidence="9" type="ORF">VPAL9027_02072</name>
</gene>
<evidence type="ECO:0000256" key="3">
    <source>
        <dbReference type="ARBA" id="ARBA00022448"/>
    </source>
</evidence>
<evidence type="ECO:0000256" key="1">
    <source>
        <dbReference type="ARBA" id="ARBA00004651"/>
    </source>
</evidence>
<dbReference type="InterPro" id="IPR037294">
    <property type="entry name" value="ABC_BtuC-like"/>
</dbReference>
<keyword evidence="6 8" id="KW-1133">Transmembrane helix</keyword>
<evidence type="ECO:0000256" key="5">
    <source>
        <dbReference type="ARBA" id="ARBA00022692"/>
    </source>
</evidence>